<dbReference type="RefSeq" id="XP_044308483.1">
    <property type="nucleotide sequence ID" value="XM_044452548.1"/>
</dbReference>
<dbReference type="AlphaFoldDB" id="A0A8D2J609"/>
<evidence type="ECO:0000256" key="1">
    <source>
        <dbReference type="ARBA" id="ARBA00006160"/>
    </source>
</evidence>
<name>A0A8D2J609_VARKO</name>
<dbReference type="OrthoDB" id="10049098at2759"/>
<accession>A0A8D2J609</accession>
<reference evidence="3" key="1">
    <citation type="submission" date="2025-08" db="UniProtKB">
        <authorList>
            <consortium name="Ensembl"/>
        </authorList>
    </citation>
    <scope>IDENTIFICATION</scope>
</reference>
<organism evidence="3 4">
    <name type="scientific">Varanus komodoensis</name>
    <name type="common">Komodo dragon</name>
    <dbReference type="NCBI Taxonomy" id="61221"/>
    <lineage>
        <taxon>Eukaryota</taxon>
        <taxon>Metazoa</taxon>
        <taxon>Chordata</taxon>
        <taxon>Craniata</taxon>
        <taxon>Vertebrata</taxon>
        <taxon>Euteleostomi</taxon>
        <taxon>Lepidosauria</taxon>
        <taxon>Squamata</taxon>
        <taxon>Bifurcata</taxon>
        <taxon>Unidentata</taxon>
        <taxon>Episquamata</taxon>
        <taxon>Toxicofera</taxon>
        <taxon>Anguimorpha</taxon>
        <taxon>Paleoanguimorpha</taxon>
        <taxon>Varanoidea</taxon>
        <taxon>Varanidae</taxon>
        <taxon>Varanus</taxon>
    </lineage>
</organism>
<dbReference type="KEGG" id="vko:123034830"/>
<dbReference type="RefSeq" id="XP_044308474.1">
    <property type="nucleotide sequence ID" value="XM_044452539.1"/>
</dbReference>
<dbReference type="Ensembl" id="ENSVKKT00000011116.1">
    <property type="protein sequence ID" value="ENSVKKP00000010855.1"/>
    <property type="gene ID" value="ENSVKKG00000007619.1"/>
</dbReference>
<dbReference type="Proteomes" id="UP000694545">
    <property type="component" value="Unplaced"/>
</dbReference>
<dbReference type="GeneID" id="123034830"/>
<sequence length="205" mass="23844">MRRWQYLEEAAWKLASTCPAQARFLLWTLSNTEGKNQDNVGQWCCYCFQFLHPGNYRVRLIPKMKMTPQIEKLINRKKKNYKLNLKQIKLLMKYKESKNVLLITCHFCRKTARHNGKSRKDLGINTPTLKTISNKDTPVCNSHSGSKTRKSSGSRISTSELSTPHSSCRTPRNAKSHFTQLKRLLLLEENKKCDKGDLKKFLQLL</sequence>
<comment type="similarity">
    <text evidence="1">Belongs to the UPF0711 family.</text>
</comment>
<dbReference type="OMA" id="HKGVNRD"/>
<dbReference type="InterPro" id="IPR029779">
    <property type="entry name" value="Rmp24-like"/>
</dbReference>
<feature type="compositionally biased region" description="Polar residues" evidence="2">
    <location>
        <begin position="160"/>
        <end position="170"/>
    </location>
</feature>
<gene>
    <name evidence="3" type="primary">CUNH18orf21</name>
</gene>
<evidence type="ECO:0000256" key="2">
    <source>
        <dbReference type="SAM" id="MobiDB-lite"/>
    </source>
</evidence>
<dbReference type="RefSeq" id="XP_044308466.1">
    <property type="nucleotide sequence ID" value="XM_044452531.1"/>
</dbReference>
<dbReference type="PANTHER" id="PTHR31402:SF2">
    <property type="entry name" value="UPF0711 PROTEIN C18ORF21"/>
    <property type="match status" value="1"/>
</dbReference>
<dbReference type="PANTHER" id="PTHR31402">
    <property type="entry name" value="UPF0711 PROTEIN C18ORF21"/>
    <property type="match status" value="1"/>
</dbReference>
<feature type="region of interest" description="Disordered" evidence="2">
    <location>
        <begin position="118"/>
        <end position="174"/>
    </location>
</feature>
<keyword evidence="4" id="KW-1185">Reference proteome</keyword>
<evidence type="ECO:0000313" key="4">
    <source>
        <dbReference type="Proteomes" id="UP000694545"/>
    </source>
</evidence>
<dbReference type="Pfam" id="PF15719">
    <property type="entry name" value="Rmp24-like"/>
    <property type="match status" value="1"/>
</dbReference>
<feature type="compositionally biased region" description="Polar residues" evidence="2">
    <location>
        <begin position="125"/>
        <end position="141"/>
    </location>
</feature>
<dbReference type="CTD" id="83608"/>
<protein>
    <submittedName>
        <fullName evidence="3">Chromosome 18 open reading frame 21</fullName>
    </submittedName>
</protein>
<proteinExistence type="inferred from homology"/>
<evidence type="ECO:0000313" key="3">
    <source>
        <dbReference type="Ensembl" id="ENSVKKP00000010855.1"/>
    </source>
</evidence>
<reference evidence="3" key="2">
    <citation type="submission" date="2025-09" db="UniProtKB">
        <authorList>
            <consortium name="Ensembl"/>
        </authorList>
    </citation>
    <scope>IDENTIFICATION</scope>
</reference>